<evidence type="ECO:0000256" key="1">
    <source>
        <dbReference type="ARBA" id="ARBA00009437"/>
    </source>
</evidence>
<dbReference type="SUPFAM" id="SSF53850">
    <property type="entry name" value="Periplasmic binding protein-like II"/>
    <property type="match status" value="1"/>
</dbReference>
<keyword evidence="4" id="KW-1185">Reference proteome</keyword>
<organism evidence="3 4">
    <name type="scientific">Teichococcus vastitatis</name>
    <dbReference type="NCBI Taxonomy" id="2307076"/>
    <lineage>
        <taxon>Bacteria</taxon>
        <taxon>Pseudomonadati</taxon>
        <taxon>Pseudomonadota</taxon>
        <taxon>Alphaproteobacteria</taxon>
        <taxon>Acetobacterales</taxon>
        <taxon>Roseomonadaceae</taxon>
        <taxon>Roseomonas</taxon>
    </lineage>
</organism>
<dbReference type="Pfam" id="PF03466">
    <property type="entry name" value="LysR_substrate"/>
    <property type="match status" value="1"/>
</dbReference>
<dbReference type="InterPro" id="IPR005119">
    <property type="entry name" value="LysR_subst-bd"/>
</dbReference>
<gene>
    <name evidence="3" type="ORF">MON41_06695</name>
</gene>
<accession>A0ABS9W2M8</accession>
<dbReference type="Gene3D" id="3.40.190.290">
    <property type="match status" value="1"/>
</dbReference>
<evidence type="ECO:0000313" key="4">
    <source>
        <dbReference type="Proteomes" id="UP001201985"/>
    </source>
</evidence>
<dbReference type="RefSeq" id="WP_241792677.1">
    <property type="nucleotide sequence ID" value="NZ_JALBUU010000004.1"/>
</dbReference>
<dbReference type="PANTHER" id="PTHR30537:SF5">
    <property type="entry name" value="HTH-TYPE TRANSCRIPTIONAL ACTIVATOR TTDR-RELATED"/>
    <property type="match status" value="1"/>
</dbReference>
<evidence type="ECO:0000259" key="2">
    <source>
        <dbReference type="Pfam" id="PF03466"/>
    </source>
</evidence>
<dbReference type="Proteomes" id="UP001201985">
    <property type="component" value="Unassembled WGS sequence"/>
</dbReference>
<protein>
    <submittedName>
        <fullName evidence="3">Substrate binding domain-containing protein</fullName>
    </submittedName>
</protein>
<sequence length="206" mass="22157">MLRVTASVPFGRKVVSPLVPDVLRQHPGLQVDLLLSDSIVDIVAQGIDLAIRIAPLRENTLVARRLAENHRGLYAAPAYAAEHGLPAAPGELPQHRCLTLTGMSHWSFQSGGRTLRQRVAGPFTSSSVEALHQACLGGLGITMLSAWDVREEVAVGHLLPIALEGRAPEPLAIWAVYPTARLVPPKVRLFISALEGRLSGDLGARR</sequence>
<feature type="domain" description="LysR substrate-binding" evidence="2">
    <location>
        <begin position="2"/>
        <end position="196"/>
    </location>
</feature>
<proteinExistence type="inferred from homology"/>
<dbReference type="EMBL" id="JALBUU010000004">
    <property type="protein sequence ID" value="MCI0753448.1"/>
    <property type="molecule type" value="Genomic_DNA"/>
</dbReference>
<reference evidence="3 4" key="1">
    <citation type="submission" date="2022-03" db="EMBL/GenBank/DDBJ databases">
        <title>Complete genome analysis of Roseomonas KG 17.1 : a prolific producer of plant growth promoters.</title>
        <authorList>
            <person name="Saadouli I."/>
            <person name="Najjari A."/>
            <person name="Mosbah A."/>
            <person name="Ouzari H.I."/>
        </authorList>
    </citation>
    <scope>NUCLEOTIDE SEQUENCE [LARGE SCALE GENOMIC DNA]</scope>
    <source>
        <strain evidence="3 4">KG17-1</strain>
    </source>
</reference>
<dbReference type="PANTHER" id="PTHR30537">
    <property type="entry name" value="HTH-TYPE TRANSCRIPTIONAL REGULATOR"/>
    <property type="match status" value="1"/>
</dbReference>
<dbReference type="CDD" id="cd08422">
    <property type="entry name" value="PBP2_CrgA_like"/>
    <property type="match status" value="1"/>
</dbReference>
<comment type="caution">
    <text evidence="3">The sequence shown here is derived from an EMBL/GenBank/DDBJ whole genome shotgun (WGS) entry which is preliminary data.</text>
</comment>
<dbReference type="InterPro" id="IPR058163">
    <property type="entry name" value="LysR-type_TF_proteobact-type"/>
</dbReference>
<evidence type="ECO:0000313" key="3">
    <source>
        <dbReference type="EMBL" id="MCI0753448.1"/>
    </source>
</evidence>
<name>A0ABS9W2M8_9PROT</name>
<comment type="similarity">
    <text evidence="1">Belongs to the LysR transcriptional regulatory family.</text>
</comment>